<dbReference type="InterPro" id="IPR007139">
    <property type="entry name" value="DUF349"/>
</dbReference>
<name>E6JYV2_PARDN</name>
<feature type="region of interest" description="Disordered" evidence="2">
    <location>
        <begin position="18"/>
        <end position="68"/>
    </location>
</feature>
<evidence type="ECO:0000313" key="4">
    <source>
        <dbReference type="Proteomes" id="UP000004946"/>
    </source>
</evidence>
<dbReference type="HOGENOM" id="CLU_024630_0_0_11"/>
<dbReference type="EMBL" id="AEON01000001">
    <property type="protein sequence ID" value="EFT83887.1"/>
    <property type="molecule type" value="Genomic_DNA"/>
</dbReference>
<protein>
    <recommendedName>
        <fullName evidence="5">DUF349 domain-containing protein</fullName>
    </recommendedName>
</protein>
<accession>E6JYV2</accession>
<keyword evidence="1" id="KW-0175">Coiled coil</keyword>
<feature type="coiled-coil region" evidence="1">
    <location>
        <begin position="160"/>
        <end position="205"/>
    </location>
</feature>
<evidence type="ECO:0000256" key="1">
    <source>
        <dbReference type="SAM" id="Coils"/>
    </source>
</evidence>
<comment type="caution">
    <text evidence="3">The sequence shown here is derived from an EMBL/GenBank/DDBJ whole genome shotgun (WGS) entry which is preliminary data.</text>
</comment>
<evidence type="ECO:0000256" key="2">
    <source>
        <dbReference type="SAM" id="MobiDB-lite"/>
    </source>
</evidence>
<feature type="compositionally biased region" description="Pro residues" evidence="2">
    <location>
        <begin position="42"/>
        <end position="55"/>
    </location>
</feature>
<reference evidence="3 4" key="1">
    <citation type="submission" date="2010-12" db="EMBL/GenBank/DDBJ databases">
        <authorList>
            <person name="Muzny D."/>
            <person name="Qin X."/>
            <person name="Buhay C."/>
            <person name="Dugan-Rocha S."/>
            <person name="Ding Y."/>
            <person name="Chen G."/>
            <person name="Hawes A."/>
            <person name="Holder M."/>
            <person name="Jhangiani S."/>
            <person name="Johnson A."/>
            <person name="Khan Z."/>
            <person name="Li Z."/>
            <person name="Liu W."/>
            <person name="Liu X."/>
            <person name="Perez L."/>
            <person name="Shen H."/>
            <person name="Wang Q."/>
            <person name="Watt J."/>
            <person name="Xi L."/>
            <person name="Xin Y."/>
            <person name="Zhou J."/>
            <person name="Deng J."/>
            <person name="Jiang H."/>
            <person name="Liu Y."/>
            <person name="Qu J."/>
            <person name="Song X.-Z."/>
            <person name="Zhang L."/>
            <person name="Villasana D."/>
            <person name="Johnson A."/>
            <person name="Liu J."/>
            <person name="Liyanage D."/>
            <person name="Lorensuhewa L."/>
            <person name="Robinson T."/>
            <person name="Song A."/>
            <person name="Song B.-B."/>
            <person name="Dinh H."/>
            <person name="Thornton R."/>
            <person name="Coyle M."/>
            <person name="Francisco L."/>
            <person name="Jackson L."/>
            <person name="Javaid M."/>
            <person name="Korchina V."/>
            <person name="Kovar C."/>
            <person name="Mata R."/>
            <person name="Mathew T."/>
            <person name="Ngo R."/>
            <person name="Nguyen L."/>
            <person name="Nguyen N."/>
            <person name="Okwuonu G."/>
            <person name="Ongeri F."/>
            <person name="Pham C."/>
            <person name="Simmons D."/>
            <person name="Wilczek-Boney K."/>
            <person name="Hale W."/>
            <person name="Jakkamsetti A."/>
            <person name="Pham P."/>
            <person name="Ruth R."/>
            <person name="San Lucas F."/>
            <person name="Warren J."/>
            <person name="Zhang J."/>
            <person name="Zhao Z."/>
            <person name="Zhou C."/>
            <person name="Zhu D."/>
            <person name="Lee S."/>
            <person name="Bess C."/>
            <person name="Blankenburg K."/>
            <person name="Forbes L."/>
            <person name="Fu Q."/>
            <person name="Gubbala S."/>
            <person name="Hirani K."/>
            <person name="Jayaseelan J.C."/>
            <person name="Lara F."/>
            <person name="Munidasa M."/>
            <person name="Palculict T."/>
            <person name="Patil S."/>
            <person name="Pu L.-L."/>
            <person name="Saada N."/>
            <person name="Tang L."/>
            <person name="Weissenberger G."/>
            <person name="Zhu Y."/>
            <person name="Hemphill L."/>
            <person name="Shang Y."/>
            <person name="Youmans B."/>
            <person name="Ayvaz T."/>
            <person name="Ross M."/>
            <person name="Santibanez J."/>
            <person name="Aqrawi P."/>
            <person name="Gross S."/>
            <person name="Joshi V."/>
            <person name="Fowler G."/>
            <person name="Nazareth L."/>
            <person name="Reid J."/>
            <person name="Worley K."/>
            <person name="Petrosino J."/>
            <person name="Highlander S."/>
            <person name="Gibbs R."/>
        </authorList>
    </citation>
    <scope>NUCLEOTIDE SEQUENCE [LARGE SCALE GENOMIC DNA]</scope>
    <source>
        <strain evidence="3 4">DSM 10105</strain>
    </source>
</reference>
<proteinExistence type="predicted"/>
<evidence type="ECO:0000313" key="3">
    <source>
        <dbReference type="EMBL" id="EFT83887.1"/>
    </source>
</evidence>
<evidence type="ECO:0008006" key="5">
    <source>
        <dbReference type="Google" id="ProtNLM"/>
    </source>
</evidence>
<gene>
    <name evidence="3" type="ORF">HMPREF0620_0892</name>
</gene>
<organism evidence="3 4">
    <name type="scientific">Parascardovia denticolens DSM 10105 = JCM 12538</name>
    <dbReference type="NCBI Taxonomy" id="864564"/>
    <lineage>
        <taxon>Bacteria</taxon>
        <taxon>Bacillati</taxon>
        <taxon>Actinomycetota</taxon>
        <taxon>Actinomycetes</taxon>
        <taxon>Bifidobacteriales</taxon>
        <taxon>Bifidobacteriaceae</taxon>
        <taxon>Parascardovia</taxon>
    </lineage>
</organism>
<dbReference type="Pfam" id="PF03993">
    <property type="entry name" value="DUF349"/>
    <property type="match status" value="3"/>
</dbReference>
<dbReference type="Proteomes" id="UP000004946">
    <property type="component" value="Chromosome"/>
</dbReference>
<dbReference type="eggNOG" id="COG3266">
    <property type="taxonomic scope" value="Bacteria"/>
</dbReference>
<sequence>MISSSCYYCYDKELAMTDETVTPSVSEPEESKPAAPAEAAPAPAPAPKPAKPVIPSPKAFAGKTQQQSAVATYNEADLEAAMKFGRVTDDSTVFVKEGDEEHKVGQMAQEEPDKALRFFARRYLDLKAKFDRFAKRLEGSHIRSREIDSTLNELEEDIKKADVVGDIAALKSRLEELKTEGASKKEELAAARKEAMAKAAAEREKIVVEAEQLAASLGDSTNWRQTGDKFQALFNKWQEHQKHSIHLEKSQADALWKRFSAARSSFNSARRAWIQQRDSQRSEARKAKEKIIAAAESIQDSTDWAATSRRFNELMDEWKAAGRVGRHEEDDALWKRFRAAADVFFNARQADRDKLNEGETENLKKKEALLEKAKALLPVKDVKEAKQTRQSLAKIQDEWDQIGYVPRADVHRLESALDDVDKQIKAVEETQWTNSDPETDARKSDFELQLNAQLEELDRKIASETDPAKKQELKAEKAAKEAWLKAIK</sequence>
<keyword evidence="4" id="KW-1185">Reference proteome</keyword>
<dbReference type="AlphaFoldDB" id="E6JYV2"/>